<evidence type="ECO:0000256" key="1">
    <source>
        <dbReference type="SAM" id="Phobius"/>
    </source>
</evidence>
<keyword evidence="3" id="KW-1185">Reference proteome</keyword>
<comment type="caution">
    <text evidence="2">The sequence shown here is derived from an EMBL/GenBank/DDBJ whole genome shotgun (WGS) entry which is preliminary data.</text>
</comment>
<organism evidence="2 3">
    <name type="scientific">Herpetosiphon geysericola</name>
    <dbReference type="NCBI Taxonomy" id="70996"/>
    <lineage>
        <taxon>Bacteria</taxon>
        <taxon>Bacillati</taxon>
        <taxon>Chloroflexota</taxon>
        <taxon>Chloroflexia</taxon>
        <taxon>Herpetosiphonales</taxon>
        <taxon>Herpetosiphonaceae</taxon>
        <taxon>Herpetosiphon</taxon>
    </lineage>
</organism>
<dbReference type="AlphaFoldDB" id="A0A0P6Y1V9"/>
<name>A0A0P6Y1V9_9CHLR</name>
<proteinExistence type="predicted"/>
<evidence type="ECO:0000313" key="2">
    <source>
        <dbReference type="EMBL" id="KPL85849.1"/>
    </source>
</evidence>
<keyword evidence="1" id="KW-0812">Transmembrane</keyword>
<feature type="transmembrane region" description="Helical" evidence="1">
    <location>
        <begin position="90"/>
        <end position="110"/>
    </location>
</feature>
<dbReference type="STRING" id="70996.SE18_13045"/>
<gene>
    <name evidence="2" type="ORF">SE18_13045</name>
</gene>
<dbReference type="OrthoDB" id="9825244at2"/>
<feature type="transmembrane region" description="Helical" evidence="1">
    <location>
        <begin position="56"/>
        <end position="78"/>
    </location>
</feature>
<dbReference type="EMBL" id="LGKP01000022">
    <property type="protein sequence ID" value="KPL85849.1"/>
    <property type="molecule type" value="Genomic_DNA"/>
</dbReference>
<dbReference type="RefSeq" id="WP_054534900.1">
    <property type="nucleotide sequence ID" value="NZ_LGKP01000022.1"/>
</dbReference>
<reference evidence="2 3" key="1">
    <citation type="submission" date="2015-07" db="EMBL/GenBank/DDBJ databases">
        <title>Whole genome sequence of Herpetosiphon geysericola DSM 7119.</title>
        <authorList>
            <person name="Hemp J."/>
            <person name="Ward L.M."/>
            <person name="Pace L.A."/>
            <person name="Fischer W.W."/>
        </authorList>
    </citation>
    <scope>NUCLEOTIDE SEQUENCE [LARGE SCALE GENOMIC DNA]</scope>
    <source>
        <strain evidence="2 3">DSM 7119</strain>
    </source>
</reference>
<evidence type="ECO:0000313" key="3">
    <source>
        <dbReference type="Proteomes" id="UP000050277"/>
    </source>
</evidence>
<protein>
    <submittedName>
        <fullName evidence="2">Uncharacterized protein</fullName>
    </submittedName>
</protein>
<feature type="transmembrane region" description="Helical" evidence="1">
    <location>
        <begin position="17"/>
        <end position="36"/>
    </location>
</feature>
<accession>A0A0P6Y1V9</accession>
<sequence length="141" mass="16518">MYQVPTFNQKAISVKKLLLQIGIFALINGFITNLFFWSRHHEGIFWSLSHQRISLIYAIMIVLGNLLFFINVIVLSMIRPTSLRHRLYSVTYLLLIIVGNDKLFWFMFGADFAQLYLSRVPIILITVHLVWGWRQFSKPSA</sequence>
<keyword evidence="1" id="KW-1133">Transmembrane helix</keyword>
<dbReference type="Proteomes" id="UP000050277">
    <property type="component" value="Unassembled WGS sequence"/>
</dbReference>
<feature type="transmembrane region" description="Helical" evidence="1">
    <location>
        <begin position="116"/>
        <end position="133"/>
    </location>
</feature>
<keyword evidence="1" id="KW-0472">Membrane</keyword>